<dbReference type="Proteomes" id="UP000248646">
    <property type="component" value="Unassembled WGS sequence"/>
</dbReference>
<dbReference type="InterPro" id="IPR000623">
    <property type="entry name" value="Shikimate_kinase/TSH1"/>
</dbReference>
<proteinExistence type="inferred from homology"/>
<dbReference type="InterPro" id="IPR027417">
    <property type="entry name" value="P-loop_NTPase"/>
</dbReference>
<dbReference type="GO" id="GO:0009073">
    <property type="term" value="P:aromatic amino acid family biosynthetic process"/>
    <property type="evidence" value="ECO:0007669"/>
    <property type="project" value="UniProtKB-KW"/>
</dbReference>
<dbReference type="GO" id="GO:0005829">
    <property type="term" value="C:cytosol"/>
    <property type="evidence" value="ECO:0007669"/>
    <property type="project" value="TreeGrafter"/>
</dbReference>
<reference evidence="8 9" key="1">
    <citation type="submission" date="2018-06" db="EMBL/GenBank/DDBJ databases">
        <title>Genomic Encyclopedia of Type Strains, Phase IV (KMG-IV): sequencing the most valuable type-strain genomes for metagenomic binning, comparative biology and taxonomic classification.</title>
        <authorList>
            <person name="Goeker M."/>
        </authorList>
    </citation>
    <scope>NUCLEOTIDE SEQUENCE [LARGE SCALE GENOMIC DNA]</scope>
    <source>
        <strain evidence="8 9">DSM 5</strain>
    </source>
</reference>
<dbReference type="GO" id="GO:0000287">
    <property type="term" value="F:magnesium ion binding"/>
    <property type="evidence" value="ECO:0007669"/>
    <property type="project" value="UniProtKB-UniRule"/>
</dbReference>
<dbReference type="GO" id="GO:0008652">
    <property type="term" value="P:amino acid biosynthetic process"/>
    <property type="evidence" value="ECO:0007669"/>
    <property type="project" value="UniProtKB-KW"/>
</dbReference>
<dbReference type="InterPro" id="IPR031322">
    <property type="entry name" value="Shikimate/glucono_kinase"/>
</dbReference>
<keyword evidence="7" id="KW-0479">Metal-binding</keyword>
<dbReference type="EMBL" id="QKZI01000001">
    <property type="protein sequence ID" value="PZX07238.1"/>
    <property type="molecule type" value="Genomic_DNA"/>
</dbReference>
<evidence type="ECO:0000256" key="4">
    <source>
        <dbReference type="ARBA" id="ARBA00022777"/>
    </source>
</evidence>
<dbReference type="EC" id="2.7.1.71" evidence="7"/>
<keyword evidence="2 7" id="KW-0808">Transferase</keyword>
<sequence>MMYKVYLIGFMGCGKSAIGRRLSYLLKMPYYDMDKEIVKIQKRTIPEIFEQEGEEYFRNVETEFLQNFRNESCIISTGGGVAMNEENVQIMRDTGLVLYLDATFHDIWMRIKNDLNRPIVQNSTKGELEQLYKHRKRFYKKAKHITIFTENRTLKQITEYAGYQVNRLKGE</sequence>
<comment type="caution">
    <text evidence="8">The sequence shown here is derived from an EMBL/GenBank/DDBJ whole genome shotgun (WGS) entry which is preliminary data.</text>
</comment>
<keyword evidence="5 7" id="KW-0067">ATP-binding</keyword>
<dbReference type="PRINTS" id="PR01100">
    <property type="entry name" value="SHIKIMTKNASE"/>
</dbReference>
<evidence type="ECO:0000256" key="7">
    <source>
        <dbReference type="HAMAP-Rule" id="MF_00109"/>
    </source>
</evidence>
<gene>
    <name evidence="7" type="primary">aroK</name>
    <name evidence="8" type="ORF">C7437_101348</name>
</gene>
<keyword evidence="3 7" id="KW-0547">Nucleotide-binding</keyword>
<comment type="catalytic activity">
    <reaction evidence="7">
        <text>shikimate + ATP = 3-phosphoshikimate + ADP + H(+)</text>
        <dbReference type="Rhea" id="RHEA:13121"/>
        <dbReference type="ChEBI" id="CHEBI:15378"/>
        <dbReference type="ChEBI" id="CHEBI:30616"/>
        <dbReference type="ChEBI" id="CHEBI:36208"/>
        <dbReference type="ChEBI" id="CHEBI:145989"/>
        <dbReference type="ChEBI" id="CHEBI:456216"/>
        <dbReference type="EC" id="2.7.1.71"/>
    </reaction>
</comment>
<dbReference type="SUPFAM" id="SSF52540">
    <property type="entry name" value="P-loop containing nucleoside triphosphate hydrolases"/>
    <property type="match status" value="1"/>
</dbReference>
<keyword evidence="7" id="KW-0460">Magnesium</keyword>
<dbReference type="AlphaFoldDB" id="A0A2W7MLA3"/>
<dbReference type="GO" id="GO:0009423">
    <property type="term" value="P:chorismate biosynthetic process"/>
    <property type="evidence" value="ECO:0007669"/>
    <property type="project" value="UniProtKB-UniRule"/>
</dbReference>
<comment type="cofactor">
    <cofactor evidence="7">
        <name>Mg(2+)</name>
        <dbReference type="ChEBI" id="CHEBI:18420"/>
    </cofactor>
    <text evidence="7">Binds 1 Mg(2+) ion per subunit.</text>
</comment>
<evidence type="ECO:0000256" key="6">
    <source>
        <dbReference type="ARBA" id="ARBA00023141"/>
    </source>
</evidence>
<dbReference type="GO" id="GO:0005524">
    <property type="term" value="F:ATP binding"/>
    <property type="evidence" value="ECO:0007669"/>
    <property type="project" value="UniProtKB-UniRule"/>
</dbReference>
<dbReference type="Pfam" id="PF01202">
    <property type="entry name" value="SKI"/>
    <property type="match status" value="1"/>
</dbReference>
<evidence type="ECO:0000256" key="3">
    <source>
        <dbReference type="ARBA" id="ARBA00022741"/>
    </source>
</evidence>
<evidence type="ECO:0000256" key="2">
    <source>
        <dbReference type="ARBA" id="ARBA00022679"/>
    </source>
</evidence>
<feature type="binding site" evidence="7">
    <location>
        <position position="79"/>
    </location>
    <ligand>
        <name>substrate</name>
    </ligand>
</feature>
<keyword evidence="1 7" id="KW-0028">Amino-acid biosynthesis</keyword>
<evidence type="ECO:0000256" key="1">
    <source>
        <dbReference type="ARBA" id="ARBA00022605"/>
    </source>
</evidence>
<comment type="subunit">
    <text evidence="7">Monomer.</text>
</comment>
<accession>A0A2W7MLA3</accession>
<dbReference type="GO" id="GO:0004765">
    <property type="term" value="F:shikimate kinase activity"/>
    <property type="evidence" value="ECO:0007669"/>
    <property type="project" value="UniProtKB-UniRule"/>
</dbReference>
<feature type="binding site" evidence="7">
    <location>
        <begin position="12"/>
        <end position="17"/>
    </location>
    <ligand>
        <name>ATP</name>
        <dbReference type="ChEBI" id="CHEBI:30616"/>
    </ligand>
</feature>
<feature type="binding site" evidence="7">
    <location>
        <position position="135"/>
    </location>
    <ligand>
        <name>substrate</name>
    </ligand>
</feature>
<feature type="binding site" evidence="7">
    <location>
        <position position="34"/>
    </location>
    <ligand>
        <name>substrate</name>
    </ligand>
</feature>
<evidence type="ECO:0000313" key="8">
    <source>
        <dbReference type="EMBL" id="PZX07238.1"/>
    </source>
</evidence>
<dbReference type="UniPathway" id="UPA00053">
    <property type="reaction ID" value="UER00088"/>
</dbReference>
<protein>
    <recommendedName>
        <fullName evidence="7">Shikimate kinase</fullName>
        <shortName evidence="7">SK</shortName>
        <ecNumber evidence="7">2.7.1.71</ecNumber>
    </recommendedName>
</protein>
<comment type="function">
    <text evidence="7">Catalyzes the specific phosphorylation of the 3-hydroxyl group of shikimic acid using ATP as a cosubstrate.</text>
</comment>
<keyword evidence="9" id="KW-1185">Reference proteome</keyword>
<evidence type="ECO:0000256" key="5">
    <source>
        <dbReference type="ARBA" id="ARBA00022840"/>
    </source>
</evidence>
<evidence type="ECO:0000313" key="9">
    <source>
        <dbReference type="Proteomes" id="UP000248646"/>
    </source>
</evidence>
<feature type="binding site" evidence="7">
    <location>
        <position position="152"/>
    </location>
    <ligand>
        <name>ATP</name>
        <dbReference type="ChEBI" id="CHEBI:30616"/>
    </ligand>
</feature>
<dbReference type="Gene3D" id="3.40.50.300">
    <property type="entry name" value="P-loop containing nucleotide triphosphate hydrolases"/>
    <property type="match status" value="1"/>
</dbReference>
<organism evidence="8 9">
    <name type="scientific">Psychrobacillus insolitus</name>
    <dbReference type="NCBI Taxonomy" id="1461"/>
    <lineage>
        <taxon>Bacteria</taxon>
        <taxon>Bacillati</taxon>
        <taxon>Bacillota</taxon>
        <taxon>Bacilli</taxon>
        <taxon>Bacillales</taxon>
        <taxon>Bacillaceae</taxon>
        <taxon>Psychrobacillus</taxon>
    </lineage>
</organism>
<comment type="pathway">
    <text evidence="7">Metabolic intermediate biosynthesis; chorismate biosynthesis; chorismate from D-erythrose 4-phosphate and phosphoenolpyruvate: step 5/7.</text>
</comment>
<dbReference type="PANTHER" id="PTHR21087">
    <property type="entry name" value="SHIKIMATE KINASE"/>
    <property type="match status" value="1"/>
</dbReference>
<dbReference type="PANTHER" id="PTHR21087:SF16">
    <property type="entry name" value="SHIKIMATE KINASE 1, CHLOROPLASTIC"/>
    <property type="match status" value="1"/>
</dbReference>
<comment type="subcellular location">
    <subcellularLocation>
        <location evidence="7">Cytoplasm</location>
    </subcellularLocation>
</comment>
<keyword evidence="4 7" id="KW-0418">Kinase</keyword>
<feature type="binding site" evidence="7">
    <location>
        <position position="16"/>
    </location>
    <ligand>
        <name>Mg(2+)</name>
        <dbReference type="ChEBI" id="CHEBI:18420"/>
    </ligand>
</feature>
<dbReference type="HAMAP" id="MF_00109">
    <property type="entry name" value="Shikimate_kinase"/>
    <property type="match status" value="1"/>
</dbReference>
<feature type="binding site" evidence="7">
    <location>
        <position position="117"/>
    </location>
    <ligand>
        <name>ATP</name>
        <dbReference type="ChEBI" id="CHEBI:30616"/>
    </ligand>
</feature>
<dbReference type="CDD" id="cd00464">
    <property type="entry name" value="SK"/>
    <property type="match status" value="1"/>
</dbReference>
<name>A0A2W7MLA3_9BACI</name>
<feature type="binding site" evidence="7">
    <location>
        <position position="58"/>
    </location>
    <ligand>
        <name>substrate</name>
    </ligand>
</feature>
<keyword evidence="6 7" id="KW-0057">Aromatic amino acid biosynthesis</keyword>
<keyword evidence="7" id="KW-0963">Cytoplasm</keyword>
<comment type="similarity">
    <text evidence="7">Belongs to the shikimate kinase family.</text>
</comment>